<evidence type="ECO:0000313" key="2">
    <source>
        <dbReference type="Proteomes" id="UP000789508"/>
    </source>
</evidence>
<feature type="non-terminal residue" evidence="1">
    <location>
        <position position="92"/>
    </location>
</feature>
<gene>
    <name evidence="1" type="ORF">ALEPTO_LOCUS11317</name>
</gene>
<dbReference type="OrthoDB" id="2369071at2759"/>
<comment type="caution">
    <text evidence="1">The sequence shown here is derived from an EMBL/GenBank/DDBJ whole genome shotgun (WGS) entry which is preliminary data.</text>
</comment>
<dbReference type="EMBL" id="CAJVPS010017528">
    <property type="protein sequence ID" value="CAG8694108.1"/>
    <property type="molecule type" value="Genomic_DNA"/>
</dbReference>
<dbReference type="AlphaFoldDB" id="A0A9N9HMK3"/>
<dbReference type="Proteomes" id="UP000789508">
    <property type="component" value="Unassembled WGS sequence"/>
</dbReference>
<protein>
    <submittedName>
        <fullName evidence="1">11493_t:CDS:1</fullName>
    </submittedName>
</protein>
<reference evidence="1" key="1">
    <citation type="submission" date="2021-06" db="EMBL/GenBank/DDBJ databases">
        <authorList>
            <person name="Kallberg Y."/>
            <person name="Tangrot J."/>
            <person name="Rosling A."/>
        </authorList>
    </citation>
    <scope>NUCLEOTIDE SEQUENCE</scope>
    <source>
        <strain evidence="1">FL130A</strain>
    </source>
</reference>
<accession>A0A9N9HMK3</accession>
<sequence length="92" mass="10668">MSSKDDNRRNDIKNNHPSFFSIAKAKDCGMTDPIDLAHIQERVIEIVKEHRNGVILSEIPKLYFDKYDRALVYQGKLSVALPENIREIKLEQ</sequence>
<proteinExistence type="predicted"/>
<dbReference type="InterPro" id="IPR041966">
    <property type="entry name" value="LOTUS-like"/>
</dbReference>
<dbReference type="Gene3D" id="3.30.420.610">
    <property type="entry name" value="LOTUS domain-like"/>
    <property type="match status" value="1"/>
</dbReference>
<name>A0A9N9HMK3_9GLOM</name>
<keyword evidence="2" id="KW-1185">Reference proteome</keyword>
<evidence type="ECO:0000313" key="1">
    <source>
        <dbReference type="EMBL" id="CAG8694108.1"/>
    </source>
</evidence>
<organism evidence="1 2">
    <name type="scientific">Ambispora leptoticha</name>
    <dbReference type="NCBI Taxonomy" id="144679"/>
    <lineage>
        <taxon>Eukaryota</taxon>
        <taxon>Fungi</taxon>
        <taxon>Fungi incertae sedis</taxon>
        <taxon>Mucoromycota</taxon>
        <taxon>Glomeromycotina</taxon>
        <taxon>Glomeromycetes</taxon>
        <taxon>Archaeosporales</taxon>
        <taxon>Ambisporaceae</taxon>
        <taxon>Ambispora</taxon>
    </lineage>
</organism>